<dbReference type="Proteomes" id="UP000281553">
    <property type="component" value="Unassembled WGS sequence"/>
</dbReference>
<protein>
    <submittedName>
        <fullName evidence="1">Uncharacterized protein</fullName>
    </submittedName>
</protein>
<organism evidence="1 2">
    <name type="scientific">Dibothriocephalus latus</name>
    <name type="common">Fish tapeworm</name>
    <name type="synonym">Diphyllobothrium latum</name>
    <dbReference type="NCBI Taxonomy" id="60516"/>
    <lineage>
        <taxon>Eukaryota</taxon>
        <taxon>Metazoa</taxon>
        <taxon>Spiralia</taxon>
        <taxon>Lophotrochozoa</taxon>
        <taxon>Platyhelminthes</taxon>
        <taxon>Cestoda</taxon>
        <taxon>Eucestoda</taxon>
        <taxon>Diphyllobothriidea</taxon>
        <taxon>Diphyllobothriidae</taxon>
        <taxon>Dibothriocephalus</taxon>
    </lineage>
</organism>
<proteinExistence type="predicted"/>
<evidence type="ECO:0000313" key="1">
    <source>
        <dbReference type="EMBL" id="VDN41983.1"/>
    </source>
</evidence>
<keyword evidence="2" id="KW-1185">Reference proteome</keyword>
<reference evidence="1 2" key="1">
    <citation type="submission" date="2018-11" db="EMBL/GenBank/DDBJ databases">
        <authorList>
            <consortium name="Pathogen Informatics"/>
        </authorList>
    </citation>
    <scope>NUCLEOTIDE SEQUENCE [LARGE SCALE GENOMIC DNA]</scope>
</reference>
<dbReference type="EMBL" id="UYRU01103271">
    <property type="protein sequence ID" value="VDN41983.1"/>
    <property type="molecule type" value="Genomic_DNA"/>
</dbReference>
<gene>
    <name evidence="1" type="ORF">DILT_LOCUS18698</name>
</gene>
<sequence>MVPCIQSYARHIPNVADDLARLRDFAQNLNLSL</sequence>
<evidence type="ECO:0000313" key="2">
    <source>
        <dbReference type="Proteomes" id="UP000281553"/>
    </source>
</evidence>
<name>A0A3P7NWM4_DIBLA</name>
<dbReference type="AlphaFoldDB" id="A0A3P7NWM4"/>
<accession>A0A3P7NWM4</accession>